<accession>A0A6J4JKJ7</accession>
<organism evidence="2">
    <name type="scientific">uncultured Acetobacteraceae bacterium</name>
    <dbReference type="NCBI Taxonomy" id="169975"/>
    <lineage>
        <taxon>Bacteria</taxon>
        <taxon>Pseudomonadati</taxon>
        <taxon>Pseudomonadota</taxon>
        <taxon>Alphaproteobacteria</taxon>
        <taxon>Acetobacterales</taxon>
        <taxon>Acetobacteraceae</taxon>
        <taxon>environmental samples</taxon>
    </lineage>
</organism>
<dbReference type="AlphaFoldDB" id="A0A6J4JKJ7"/>
<reference evidence="2" key="1">
    <citation type="submission" date="2020-02" db="EMBL/GenBank/DDBJ databases">
        <authorList>
            <person name="Meier V. D."/>
        </authorList>
    </citation>
    <scope>NUCLEOTIDE SEQUENCE</scope>
    <source>
        <strain evidence="2">AVDCRST_MAG08</strain>
    </source>
</reference>
<dbReference type="InterPro" id="IPR053844">
    <property type="entry name" value="AH_C"/>
</dbReference>
<evidence type="ECO:0000313" key="2">
    <source>
        <dbReference type="EMBL" id="CAA9280756.1"/>
    </source>
</evidence>
<protein>
    <recommendedName>
        <fullName evidence="1">Allophanate hydrolase C-terminal domain-containing protein</fullName>
    </recommendedName>
</protein>
<dbReference type="Gene3D" id="3.10.490.10">
    <property type="entry name" value="Gamma-glutamyl cyclotransferase-like"/>
    <property type="match status" value="1"/>
</dbReference>
<feature type="domain" description="Allophanate hydrolase C-terminal" evidence="1">
    <location>
        <begin position="19"/>
        <end position="137"/>
    </location>
</feature>
<proteinExistence type="predicted"/>
<gene>
    <name evidence="2" type="ORF">AVDCRST_MAG08-3826</name>
</gene>
<evidence type="ECO:0000259" key="1">
    <source>
        <dbReference type="Pfam" id="PF21986"/>
    </source>
</evidence>
<name>A0A6J4JKJ7_9PROT</name>
<dbReference type="EMBL" id="CADCTG010000286">
    <property type="protein sequence ID" value="CAA9280756.1"/>
    <property type="molecule type" value="Genomic_DNA"/>
</dbReference>
<dbReference type="Pfam" id="PF21986">
    <property type="entry name" value="AH_C"/>
    <property type="match status" value="1"/>
</dbReference>
<sequence length="146" mass="15497">MTPPPRPIDAPDVPPGHVGLVVNGGLMRGMRAHGRLAAAGAVFLREVRTAPVYRLWSIEDRHPGMIRSAAGGASIAAELHAIPRATLAQVVEEEADGLCVGRVLLDDGTAPLGVLIEPRRVEGMEEITALGGWRAHVEARAIPQDR</sequence>